<dbReference type="Proteomes" id="UP000266673">
    <property type="component" value="Unassembled WGS sequence"/>
</dbReference>
<dbReference type="OrthoDB" id="15189at2759"/>
<comment type="similarity">
    <text evidence="1">Belongs to the peptidase A1 family.</text>
</comment>
<dbReference type="InterPro" id="IPR001461">
    <property type="entry name" value="Aspartic_peptidase_A1"/>
</dbReference>
<feature type="domain" description="Peptidase A1" evidence="4">
    <location>
        <begin position="37"/>
        <end position="275"/>
    </location>
</feature>
<evidence type="ECO:0000259" key="4">
    <source>
        <dbReference type="PROSITE" id="PS51767"/>
    </source>
</evidence>
<dbReference type="GO" id="GO:0004190">
    <property type="term" value="F:aspartic-type endopeptidase activity"/>
    <property type="evidence" value="ECO:0007669"/>
    <property type="project" value="InterPro"/>
</dbReference>
<comment type="caution">
    <text evidence="5">The sequence shown here is derived from an EMBL/GenBank/DDBJ whole genome shotgun (WGS) entry which is preliminary data.</text>
</comment>
<protein>
    <submittedName>
        <fullName evidence="5">Aspartic peptidase domain-containing protein</fullName>
    </submittedName>
</protein>
<gene>
    <name evidence="5" type="ORF">C2G38_2030914</name>
</gene>
<keyword evidence="3" id="KW-0732">Signal</keyword>
<evidence type="ECO:0000313" key="5">
    <source>
        <dbReference type="EMBL" id="RIB25593.1"/>
    </source>
</evidence>
<dbReference type="STRING" id="44941.A0A397VZY9"/>
<name>A0A397VZY9_9GLOM</name>
<evidence type="ECO:0000256" key="2">
    <source>
        <dbReference type="SAM" id="MobiDB-lite"/>
    </source>
</evidence>
<evidence type="ECO:0000256" key="3">
    <source>
        <dbReference type="SAM" id="SignalP"/>
    </source>
</evidence>
<dbReference type="AlphaFoldDB" id="A0A397VZY9"/>
<dbReference type="InterPro" id="IPR021109">
    <property type="entry name" value="Peptidase_aspartic_dom_sf"/>
</dbReference>
<feature type="region of interest" description="Disordered" evidence="2">
    <location>
        <begin position="131"/>
        <end position="154"/>
    </location>
</feature>
<dbReference type="PANTHER" id="PTHR47966:SF75">
    <property type="entry name" value="ENDOPEPTIDASE (CTSD), PUTATIVE (AFU_ORTHOLOGUE AFUA_4G07040)-RELATED"/>
    <property type="match status" value="1"/>
</dbReference>
<dbReference type="GO" id="GO:0006508">
    <property type="term" value="P:proteolysis"/>
    <property type="evidence" value="ECO:0007669"/>
    <property type="project" value="InterPro"/>
</dbReference>
<feature type="chain" id="PRO_5017392381" evidence="3">
    <location>
        <begin position="20"/>
        <end position="275"/>
    </location>
</feature>
<evidence type="ECO:0000256" key="1">
    <source>
        <dbReference type="ARBA" id="ARBA00007447"/>
    </source>
</evidence>
<feature type="signal peptide" evidence="3">
    <location>
        <begin position="1"/>
        <end position="19"/>
    </location>
</feature>
<dbReference type="InterPro" id="IPR033121">
    <property type="entry name" value="PEPTIDASE_A1"/>
</dbReference>
<evidence type="ECO:0000313" key="6">
    <source>
        <dbReference type="Proteomes" id="UP000266673"/>
    </source>
</evidence>
<dbReference type="SUPFAM" id="SSF50630">
    <property type="entry name" value="Acid proteases"/>
    <property type="match status" value="1"/>
</dbReference>
<dbReference type="PANTHER" id="PTHR47966">
    <property type="entry name" value="BETA-SITE APP-CLEAVING ENZYME, ISOFORM A-RELATED"/>
    <property type="match status" value="1"/>
</dbReference>
<proteinExistence type="inferred from homology"/>
<dbReference type="PROSITE" id="PS51767">
    <property type="entry name" value="PEPTIDASE_A1"/>
    <property type="match status" value="1"/>
</dbReference>
<organism evidence="5 6">
    <name type="scientific">Gigaspora rosea</name>
    <dbReference type="NCBI Taxonomy" id="44941"/>
    <lineage>
        <taxon>Eukaryota</taxon>
        <taxon>Fungi</taxon>
        <taxon>Fungi incertae sedis</taxon>
        <taxon>Mucoromycota</taxon>
        <taxon>Glomeromycotina</taxon>
        <taxon>Glomeromycetes</taxon>
        <taxon>Diversisporales</taxon>
        <taxon>Gigasporaceae</taxon>
        <taxon>Gigaspora</taxon>
    </lineage>
</organism>
<keyword evidence="6" id="KW-1185">Reference proteome</keyword>
<sequence length="275" mass="30574">MRTLYIFTFVIVTFLSVDALPYDKSKVHTIPLKPKSITRRRLFGTPQNFDTQFDAGSGDLFVFVKNRGSSACDDKPKYDSDIDTSFSPIDGKDFSVEYADSTEANGNLAKTTIVIADSSVEEQVINEISDDFEHPYEDEDQSPIGGSNSDRYHADTDESDVVWEVPIDNSVVDGEELNLKDRTGIIVTGSTRIILPPDDAKQIYSKIHTAIDNGDGSYSLPCDEQHEISLVFCGRVWSIDPRDFTVEIDQDDCIGAVVYADTGSDTEWYIGSTFL</sequence>
<dbReference type="Gene3D" id="2.40.70.10">
    <property type="entry name" value="Acid Proteases"/>
    <property type="match status" value="2"/>
</dbReference>
<accession>A0A397VZY9</accession>
<dbReference type="Pfam" id="PF00026">
    <property type="entry name" value="Asp"/>
    <property type="match status" value="2"/>
</dbReference>
<dbReference type="EMBL" id="QKWP01000168">
    <property type="protein sequence ID" value="RIB25593.1"/>
    <property type="molecule type" value="Genomic_DNA"/>
</dbReference>
<reference evidence="5 6" key="1">
    <citation type="submission" date="2018-06" db="EMBL/GenBank/DDBJ databases">
        <title>Comparative genomics reveals the genomic features of Rhizophagus irregularis, R. cerebriforme, R. diaphanum and Gigaspora rosea, and their symbiotic lifestyle signature.</title>
        <authorList>
            <person name="Morin E."/>
            <person name="San Clemente H."/>
            <person name="Chen E.C.H."/>
            <person name="De La Providencia I."/>
            <person name="Hainaut M."/>
            <person name="Kuo A."/>
            <person name="Kohler A."/>
            <person name="Murat C."/>
            <person name="Tang N."/>
            <person name="Roy S."/>
            <person name="Loubradou J."/>
            <person name="Henrissat B."/>
            <person name="Grigoriev I.V."/>
            <person name="Corradi N."/>
            <person name="Roux C."/>
            <person name="Martin F.M."/>
        </authorList>
    </citation>
    <scope>NUCLEOTIDE SEQUENCE [LARGE SCALE GENOMIC DNA]</scope>
    <source>
        <strain evidence="5 6">DAOM 194757</strain>
    </source>
</reference>